<protein>
    <submittedName>
        <fullName evidence="1">Uncharacterized protein</fullName>
    </submittedName>
</protein>
<dbReference type="Proteomes" id="UP000593572">
    <property type="component" value="Unassembled WGS sequence"/>
</dbReference>
<name>A0A7J8N0N4_9ROSI</name>
<reference evidence="1 2" key="1">
    <citation type="journal article" date="2019" name="Genome Biol. Evol.">
        <title>Insights into the evolution of the New World diploid cottons (Gossypium, subgenus Houzingenia) based on genome sequencing.</title>
        <authorList>
            <person name="Grover C.E."/>
            <person name="Arick M.A. 2nd"/>
            <person name="Thrash A."/>
            <person name="Conover J.L."/>
            <person name="Sanders W.S."/>
            <person name="Peterson D.G."/>
            <person name="Frelichowski J.E."/>
            <person name="Scheffler J.A."/>
            <person name="Scheffler B.E."/>
            <person name="Wendel J.F."/>
        </authorList>
    </citation>
    <scope>NUCLEOTIDE SEQUENCE [LARGE SCALE GENOMIC DNA]</scope>
    <source>
        <strain evidence="1">157</strain>
        <tissue evidence="1">Leaf</tissue>
    </source>
</reference>
<organism evidence="1 2">
    <name type="scientific">Gossypium lobatum</name>
    <dbReference type="NCBI Taxonomy" id="34289"/>
    <lineage>
        <taxon>Eukaryota</taxon>
        <taxon>Viridiplantae</taxon>
        <taxon>Streptophyta</taxon>
        <taxon>Embryophyta</taxon>
        <taxon>Tracheophyta</taxon>
        <taxon>Spermatophyta</taxon>
        <taxon>Magnoliopsida</taxon>
        <taxon>eudicotyledons</taxon>
        <taxon>Gunneridae</taxon>
        <taxon>Pentapetalae</taxon>
        <taxon>rosids</taxon>
        <taxon>malvids</taxon>
        <taxon>Malvales</taxon>
        <taxon>Malvaceae</taxon>
        <taxon>Malvoideae</taxon>
        <taxon>Gossypium</taxon>
    </lineage>
</organism>
<accession>A0A7J8N0N4</accession>
<dbReference type="AlphaFoldDB" id="A0A7J8N0N4"/>
<evidence type="ECO:0000313" key="1">
    <source>
        <dbReference type="EMBL" id="MBA0570538.1"/>
    </source>
</evidence>
<proteinExistence type="predicted"/>
<sequence>MIEPYLEYAGFLHVSLMLAGCKLDPTLISVLLNLSMDEPVIMGTVVVGDWSDIL</sequence>
<comment type="caution">
    <text evidence="1">The sequence shown here is derived from an EMBL/GenBank/DDBJ whole genome shotgun (WGS) entry which is preliminary data.</text>
</comment>
<gene>
    <name evidence="1" type="ORF">Golob_004179</name>
</gene>
<dbReference type="EMBL" id="JABEZX010000011">
    <property type="protein sequence ID" value="MBA0570538.1"/>
    <property type="molecule type" value="Genomic_DNA"/>
</dbReference>
<evidence type="ECO:0000313" key="2">
    <source>
        <dbReference type="Proteomes" id="UP000593572"/>
    </source>
</evidence>
<keyword evidence="2" id="KW-1185">Reference proteome</keyword>